<feature type="domain" description="HTH lysR-type" evidence="5">
    <location>
        <begin position="1"/>
        <end position="58"/>
    </location>
</feature>
<dbReference type="InterPro" id="IPR000847">
    <property type="entry name" value="LysR_HTH_N"/>
</dbReference>
<evidence type="ECO:0000313" key="7">
    <source>
        <dbReference type="Proteomes" id="UP000318521"/>
    </source>
</evidence>
<evidence type="ECO:0000256" key="3">
    <source>
        <dbReference type="ARBA" id="ARBA00023125"/>
    </source>
</evidence>
<keyword evidence="4" id="KW-0804">Transcription</keyword>
<dbReference type="PANTHER" id="PTHR30126:SF40">
    <property type="entry name" value="HTH-TYPE TRANSCRIPTIONAL REGULATOR GLTR"/>
    <property type="match status" value="1"/>
</dbReference>
<name>A0A554A195_9BACI</name>
<protein>
    <submittedName>
        <fullName evidence="6">LysR family transcriptional regulator</fullName>
    </submittedName>
</protein>
<reference evidence="6 7" key="1">
    <citation type="submission" date="2019-07" db="EMBL/GenBank/DDBJ databases">
        <authorList>
            <person name="Park Y.J."/>
            <person name="Jeong S.E."/>
            <person name="Jung H.S."/>
        </authorList>
    </citation>
    <scope>NUCLEOTIDE SEQUENCE [LARGE SCALE GENOMIC DNA]</scope>
    <source>
        <strain evidence="7">P16(2019)</strain>
    </source>
</reference>
<evidence type="ECO:0000256" key="1">
    <source>
        <dbReference type="ARBA" id="ARBA00009437"/>
    </source>
</evidence>
<dbReference type="CDD" id="cd05466">
    <property type="entry name" value="PBP2_LTTR_substrate"/>
    <property type="match status" value="1"/>
</dbReference>
<organism evidence="6 7">
    <name type="scientific">Alkalicoccobacillus porphyridii</name>
    <dbReference type="NCBI Taxonomy" id="2597270"/>
    <lineage>
        <taxon>Bacteria</taxon>
        <taxon>Bacillati</taxon>
        <taxon>Bacillota</taxon>
        <taxon>Bacilli</taxon>
        <taxon>Bacillales</taxon>
        <taxon>Bacillaceae</taxon>
        <taxon>Alkalicoccobacillus</taxon>
    </lineage>
</organism>
<dbReference type="Pfam" id="PF00126">
    <property type="entry name" value="HTH_1"/>
    <property type="match status" value="1"/>
</dbReference>
<comment type="caution">
    <text evidence="6">The sequence shown here is derived from an EMBL/GenBank/DDBJ whole genome shotgun (WGS) entry which is preliminary data.</text>
</comment>
<evidence type="ECO:0000259" key="5">
    <source>
        <dbReference type="PROSITE" id="PS50931"/>
    </source>
</evidence>
<dbReference type="AlphaFoldDB" id="A0A554A195"/>
<dbReference type="GO" id="GO:0000976">
    <property type="term" value="F:transcription cis-regulatory region binding"/>
    <property type="evidence" value="ECO:0007669"/>
    <property type="project" value="TreeGrafter"/>
</dbReference>
<dbReference type="SUPFAM" id="SSF46785">
    <property type="entry name" value="Winged helix' DNA-binding domain"/>
    <property type="match status" value="1"/>
</dbReference>
<keyword evidence="3" id="KW-0238">DNA-binding</keyword>
<accession>A0A554A195</accession>
<dbReference type="EMBL" id="VLXZ01000003">
    <property type="protein sequence ID" value="TSB47468.1"/>
    <property type="molecule type" value="Genomic_DNA"/>
</dbReference>
<keyword evidence="7" id="KW-1185">Reference proteome</keyword>
<dbReference type="InterPro" id="IPR036390">
    <property type="entry name" value="WH_DNA-bd_sf"/>
</dbReference>
<dbReference type="PANTHER" id="PTHR30126">
    <property type="entry name" value="HTH-TYPE TRANSCRIPTIONAL REGULATOR"/>
    <property type="match status" value="1"/>
</dbReference>
<dbReference type="SUPFAM" id="SSF53850">
    <property type="entry name" value="Periplasmic binding protein-like II"/>
    <property type="match status" value="1"/>
</dbReference>
<dbReference type="GO" id="GO:0003700">
    <property type="term" value="F:DNA-binding transcription factor activity"/>
    <property type="evidence" value="ECO:0007669"/>
    <property type="project" value="InterPro"/>
</dbReference>
<dbReference type="PRINTS" id="PR00039">
    <property type="entry name" value="HTHLYSR"/>
</dbReference>
<dbReference type="InterPro" id="IPR036388">
    <property type="entry name" value="WH-like_DNA-bd_sf"/>
</dbReference>
<comment type="similarity">
    <text evidence="1">Belongs to the LysR transcriptional regulatory family.</text>
</comment>
<gene>
    <name evidence="6" type="ORF">FN960_06955</name>
</gene>
<dbReference type="FunFam" id="1.10.10.10:FF:000001">
    <property type="entry name" value="LysR family transcriptional regulator"/>
    <property type="match status" value="1"/>
</dbReference>
<dbReference type="RefSeq" id="WP_143847967.1">
    <property type="nucleotide sequence ID" value="NZ_VLXZ01000003.1"/>
</dbReference>
<evidence type="ECO:0000256" key="2">
    <source>
        <dbReference type="ARBA" id="ARBA00023015"/>
    </source>
</evidence>
<dbReference type="InterPro" id="IPR005119">
    <property type="entry name" value="LysR_subst-bd"/>
</dbReference>
<sequence length="295" mass="33044">MNLHGLRLFYHVVQEGSITRAAEVLHISQPAVSSQLKVFEAEMGVSLFTKEGRKLQVTPFGMKLAEKSKTLFAVEHHIESFIDDYHHARTGHIHIAATYLPANFMLPKWAGAFKAKFPEVDLTIETSNSNDAFLQLAEYKADIAMYAGSPEQRPEQIIWDEMFEDDLWFVVSPSHRLANKTVSLDEVAAEPFVMREEGSSTRSRLYAICQANEVRPPQIALQFTGLHEALSAVMAGFGVNFVSSFAAKEYASRGRLARVFVPGISAINKIAICTRKNEPQSELVEAFIEHCKEIK</sequence>
<evidence type="ECO:0000313" key="6">
    <source>
        <dbReference type="EMBL" id="TSB47468.1"/>
    </source>
</evidence>
<dbReference type="Gene3D" id="3.40.190.10">
    <property type="entry name" value="Periplasmic binding protein-like II"/>
    <property type="match status" value="2"/>
</dbReference>
<dbReference type="Gene3D" id="1.10.10.10">
    <property type="entry name" value="Winged helix-like DNA-binding domain superfamily/Winged helix DNA-binding domain"/>
    <property type="match status" value="1"/>
</dbReference>
<keyword evidence="2" id="KW-0805">Transcription regulation</keyword>
<proteinExistence type="inferred from homology"/>
<dbReference type="OrthoDB" id="9803735at2"/>
<dbReference type="Pfam" id="PF03466">
    <property type="entry name" value="LysR_substrate"/>
    <property type="match status" value="1"/>
</dbReference>
<dbReference type="PROSITE" id="PS50931">
    <property type="entry name" value="HTH_LYSR"/>
    <property type="match status" value="1"/>
</dbReference>
<evidence type="ECO:0000256" key="4">
    <source>
        <dbReference type="ARBA" id="ARBA00023163"/>
    </source>
</evidence>
<dbReference type="Proteomes" id="UP000318521">
    <property type="component" value="Unassembled WGS sequence"/>
</dbReference>